<keyword evidence="2" id="KW-1185">Reference proteome</keyword>
<accession>A0AAN9P1E8</accession>
<protein>
    <submittedName>
        <fullName evidence="1">Uncharacterized protein</fullName>
    </submittedName>
</protein>
<comment type="caution">
    <text evidence="1">The sequence shown here is derived from an EMBL/GenBank/DDBJ whole genome shotgun (WGS) entry which is preliminary data.</text>
</comment>
<dbReference type="EMBL" id="JAYWIO010000002">
    <property type="protein sequence ID" value="KAK7282679.1"/>
    <property type="molecule type" value="Genomic_DNA"/>
</dbReference>
<dbReference type="Proteomes" id="UP001372338">
    <property type="component" value="Unassembled WGS sequence"/>
</dbReference>
<proteinExistence type="predicted"/>
<gene>
    <name evidence="1" type="ORF">RIF29_11651</name>
</gene>
<organism evidence="1 2">
    <name type="scientific">Crotalaria pallida</name>
    <name type="common">Smooth rattlebox</name>
    <name type="synonym">Crotalaria striata</name>
    <dbReference type="NCBI Taxonomy" id="3830"/>
    <lineage>
        <taxon>Eukaryota</taxon>
        <taxon>Viridiplantae</taxon>
        <taxon>Streptophyta</taxon>
        <taxon>Embryophyta</taxon>
        <taxon>Tracheophyta</taxon>
        <taxon>Spermatophyta</taxon>
        <taxon>Magnoliopsida</taxon>
        <taxon>eudicotyledons</taxon>
        <taxon>Gunneridae</taxon>
        <taxon>Pentapetalae</taxon>
        <taxon>rosids</taxon>
        <taxon>fabids</taxon>
        <taxon>Fabales</taxon>
        <taxon>Fabaceae</taxon>
        <taxon>Papilionoideae</taxon>
        <taxon>50 kb inversion clade</taxon>
        <taxon>genistoids sensu lato</taxon>
        <taxon>core genistoids</taxon>
        <taxon>Crotalarieae</taxon>
        <taxon>Crotalaria</taxon>
    </lineage>
</organism>
<reference evidence="1 2" key="1">
    <citation type="submission" date="2024-01" db="EMBL/GenBank/DDBJ databases">
        <title>The genomes of 5 underutilized Papilionoideae crops provide insights into root nodulation and disease resistanc.</title>
        <authorList>
            <person name="Yuan L."/>
        </authorList>
    </citation>
    <scope>NUCLEOTIDE SEQUENCE [LARGE SCALE GENOMIC DNA]</scope>
    <source>
        <strain evidence="1">ZHUSHIDOU_FW_LH</strain>
        <tissue evidence="1">Leaf</tissue>
    </source>
</reference>
<sequence length="94" mass="10832">MNRLMQKIMNDIVYVMINSKLVKKKVRKANEYNIDDLDFKDDWIVEDEEKSYLDAINDEDLVELIQVGEDANVGATVHFVLHFTAPTILPPSHA</sequence>
<evidence type="ECO:0000313" key="1">
    <source>
        <dbReference type="EMBL" id="KAK7282679.1"/>
    </source>
</evidence>
<dbReference type="AlphaFoldDB" id="A0AAN9P1E8"/>
<name>A0AAN9P1E8_CROPI</name>
<evidence type="ECO:0000313" key="2">
    <source>
        <dbReference type="Proteomes" id="UP001372338"/>
    </source>
</evidence>